<evidence type="ECO:0000256" key="1">
    <source>
        <dbReference type="ARBA" id="ARBA00023002"/>
    </source>
</evidence>
<dbReference type="GO" id="GO:0004497">
    <property type="term" value="F:monooxygenase activity"/>
    <property type="evidence" value="ECO:0007669"/>
    <property type="project" value="TreeGrafter"/>
</dbReference>
<dbReference type="GO" id="GO:0050660">
    <property type="term" value="F:flavin adenine dinucleotide binding"/>
    <property type="evidence" value="ECO:0007669"/>
    <property type="project" value="TreeGrafter"/>
</dbReference>
<keyword evidence="1" id="KW-0560">Oxidoreductase</keyword>
<dbReference type="PANTHER" id="PTHR43539">
    <property type="entry name" value="FLAVIN-BINDING MONOOXYGENASE-LIKE PROTEIN (AFU_ORTHOLOGUE AFUA_4G09220)"/>
    <property type="match status" value="1"/>
</dbReference>
<dbReference type="SUPFAM" id="SSF51905">
    <property type="entry name" value="FAD/NAD(P)-binding domain"/>
    <property type="match status" value="2"/>
</dbReference>
<dbReference type="InterPro" id="IPR050982">
    <property type="entry name" value="Auxin_biosynth/cation_transpt"/>
</dbReference>
<dbReference type="InterPro" id="IPR036188">
    <property type="entry name" value="FAD/NAD-bd_sf"/>
</dbReference>
<name>A0A3D8RLK2_9HELO</name>
<dbReference type="EMBL" id="PDLM01000006">
    <property type="protein sequence ID" value="RDW74830.1"/>
    <property type="molecule type" value="Genomic_DNA"/>
</dbReference>
<dbReference type="STRING" id="1849047.A0A3D8RLK2"/>
<evidence type="ECO:0000313" key="3">
    <source>
        <dbReference type="Proteomes" id="UP000256645"/>
    </source>
</evidence>
<evidence type="ECO:0000313" key="2">
    <source>
        <dbReference type="EMBL" id="RDW74830.1"/>
    </source>
</evidence>
<organism evidence="2 3">
    <name type="scientific">Coleophoma cylindrospora</name>
    <dbReference type="NCBI Taxonomy" id="1849047"/>
    <lineage>
        <taxon>Eukaryota</taxon>
        <taxon>Fungi</taxon>
        <taxon>Dikarya</taxon>
        <taxon>Ascomycota</taxon>
        <taxon>Pezizomycotina</taxon>
        <taxon>Leotiomycetes</taxon>
        <taxon>Helotiales</taxon>
        <taxon>Dermateaceae</taxon>
        <taxon>Coleophoma</taxon>
    </lineage>
</organism>
<protein>
    <recommendedName>
        <fullName evidence="4">FAD/NAD(P)-binding domain-containing protein</fullName>
    </recommendedName>
</protein>
<comment type="caution">
    <text evidence="2">The sequence shown here is derived from an EMBL/GenBank/DDBJ whole genome shotgun (WGS) entry which is preliminary data.</text>
</comment>
<evidence type="ECO:0008006" key="4">
    <source>
        <dbReference type="Google" id="ProtNLM"/>
    </source>
</evidence>
<accession>A0A3D8RLK2</accession>
<gene>
    <name evidence="2" type="ORF">BP6252_05972</name>
</gene>
<proteinExistence type="predicted"/>
<dbReference type="PANTHER" id="PTHR43539:SF68">
    <property type="entry name" value="FLAVIN-BINDING MONOOXYGENASE-LIKE PROTEIN (AFU_ORTHOLOGUE AFUA_4G09220)"/>
    <property type="match status" value="1"/>
</dbReference>
<dbReference type="OrthoDB" id="74360at2759"/>
<reference evidence="2 3" key="1">
    <citation type="journal article" date="2018" name="IMA Fungus">
        <title>IMA Genome-F 9: Draft genome sequence of Annulohypoxylon stygium, Aspergillus mulundensis, Berkeleyomyces basicola (syn. Thielaviopsis basicola), Ceratocystis smalleyi, two Cercospora beticola strains, Coleophoma cylindrospora, Fusarium fracticaudum, Phialophora cf. hyalina, and Morchella septimelata.</title>
        <authorList>
            <person name="Wingfield B.D."/>
            <person name="Bills G.F."/>
            <person name="Dong Y."/>
            <person name="Huang W."/>
            <person name="Nel W.J."/>
            <person name="Swalarsk-Parry B.S."/>
            <person name="Vaghefi N."/>
            <person name="Wilken P.M."/>
            <person name="An Z."/>
            <person name="de Beer Z.W."/>
            <person name="De Vos L."/>
            <person name="Chen L."/>
            <person name="Duong T.A."/>
            <person name="Gao Y."/>
            <person name="Hammerbacher A."/>
            <person name="Kikkert J.R."/>
            <person name="Li Y."/>
            <person name="Li H."/>
            <person name="Li K."/>
            <person name="Li Q."/>
            <person name="Liu X."/>
            <person name="Ma X."/>
            <person name="Naidoo K."/>
            <person name="Pethybridge S.J."/>
            <person name="Sun J."/>
            <person name="Steenkamp E.T."/>
            <person name="van der Nest M.A."/>
            <person name="van Wyk S."/>
            <person name="Wingfield M.J."/>
            <person name="Xiong C."/>
            <person name="Yue Q."/>
            <person name="Zhang X."/>
        </authorList>
    </citation>
    <scope>NUCLEOTIDE SEQUENCE [LARGE SCALE GENOMIC DNA]</scope>
    <source>
        <strain evidence="2 3">BP6252</strain>
    </source>
</reference>
<dbReference type="Pfam" id="PF13738">
    <property type="entry name" value="Pyr_redox_3"/>
    <property type="match status" value="1"/>
</dbReference>
<dbReference type="Proteomes" id="UP000256645">
    <property type="component" value="Unassembled WGS sequence"/>
</dbReference>
<keyword evidence="3" id="KW-1185">Reference proteome</keyword>
<sequence length="624" mass="69609">MGSVDTSNRTWSESPSWDIPAVEYPKASEAPFPTQQSELKATAEVFLETLNRIFENKDYSRLQHLMNIESSFWRDHLCINDRKFQTLSGAKEVISLIEEGGCAIENITLDREPKAASIDLAGSIKCIQSFIAIRTKIGTGKGLLKLIQDVNDGNRWKIYTIYTGLWELDCFPETSVTGIQRPSHSTPEDLHRDKNWQDYTEEKHKCLDEEPAVLIVGAGHCGMMTATRLGILGVKTLVIDTQKRTGDSWRTRYRHLCLHDGCWMNQMPYLNYPPNWPVYCPKDKMGDFLESYASIMELNIWNSTSVAESTWDDEGKRWTVVLESNRDGKIVKTTFHPRHIIQSTGLNGAPRIPDFHGMDDFEGAIIHSSGFYGATDTYTGKNVIVIGSGNSAHDIAYDICKHGAKVTMVQRGTTFVKTASSNLRDVSSLYNEHTPINDSDITLVSSPIPVAKRFGYDLGAVSVKLDEPTLSGLTKAGFSLPKGPDYPHVLVLGSQRGGGFYVDIGCSQLIAEGNIKVKQGQEIRHFTKNSIVFADGSEVEADEIILATGYTGVRQRTRQIFGDAVADKVDPIWGFDQQGEQRGVWRRSGHPGFWVATGNFWLGRHYSRLLSLQIKAIESGISEL</sequence>
<dbReference type="AlphaFoldDB" id="A0A3D8RLK2"/>
<dbReference type="Gene3D" id="3.50.50.60">
    <property type="entry name" value="FAD/NAD(P)-binding domain"/>
    <property type="match status" value="1"/>
</dbReference>